<reference evidence="1" key="2">
    <citation type="journal article" date="2015" name="Data Brief">
        <title>Shoot transcriptome of the giant reed, Arundo donax.</title>
        <authorList>
            <person name="Barrero R.A."/>
            <person name="Guerrero F.D."/>
            <person name="Moolhuijzen P."/>
            <person name="Goolsby J.A."/>
            <person name="Tidwell J."/>
            <person name="Bellgard S.E."/>
            <person name="Bellgard M.I."/>
        </authorList>
    </citation>
    <scope>NUCLEOTIDE SEQUENCE</scope>
    <source>
        <tissue evidence="1">Shoot tissue taken approximately 20 cm above the soil surface</tissue>
    </source>
</reference>
<protein>
    <submittedName>
        <fullName evidence="1">Uncharacterized protein</fullName>
    </submittedName>
</protein>
<name>A0A0A9HXL7_ARUDO</name>
<proteinExistence type="predicted"/>
<dbReference type="AlphaFoldDB" id="A0A0A9HXL7"/>
<accession>A0A0A9HXL7</accession>
<evidence type="ECO:0000313" key="1">
    <source>
        <dbReference type="EMBL" id="JAE37628.1"/>
    </source>
</evidence>
<reference evidence="1" key="1">
    <citation type="submission" date="2014-09" db="EMBL/GenBank/DDBJ databases">
        <authorList>
            <person name="Magalhaes I.L.F."/>
            <person name="Oliveira U."/>
            <person name="Santos F.R."/>
            <person name="Vidigal T.H.D.A."/>
            <person name="Brescovit A.D."/>
            <person name="Santos A.J."/>
        </authorList>
    </citation>
    <scope>NUCLEOTIDE SEQUENCE</scope>
    <source>
        <tissue evidence="1">Shoot tissue taken approximately 20 cm above the soil surface</tissue>
    </source>
</reference>
<dbReference type="EMBL" id="GBRH01160268">
    <property type="protein sequence ID" value="JAE37628.1"/>
    <property type="molecule type" value="Transcribed_RNA"/>
</dbReference>
<organism evidence="1">
    <name type="scientific">Arundo donax</name>
    <name type="common">Giant reed</name>
    <name type="synonym">Donax arundinaceus</name>
    <dbReference type="NCBI Taxonomy" id="35708"/>
    <lineage>
        <taxon>Eukaryota</taxon>
        <taxon>Viridiplantae</taxon>
        <taxon>Streptophyta</taxon>
        <taxon>Embryophyta</taxon>
        <taxon>Tracheophyta</taxon>
        <taxon>Spermatophyta</taxon>
        <taxon>Magnoliopsida</taxon>
        <taxon>Liliopsida</taxon>
        <taxon>Poales</taxon>
        <taxon>Poaceae</taxon>
        <taxon>PACMAD clade</taxon>
        <taxon>Arundinoideae</taxon>
        <taxon>Arundineae</taxon>
        <taxon>Arundo</taxon>
    </lineage>
</organism>
<sequence length="39" mass="4558">MSFHLSPYQISRLFIKMASIYPTISNYPCKNVTKTCFIN</sequence>